<gene>
    <name evidence="10" type="primary">CCDC11</name>
    <name evidence="10" type="ORF">HDU87_006276</name>
</gene>
<keyword evidence="2 7" id="KW-0175">Coiled coil</keyword>
<protein>
    <recommendedName>
        <fullName evidence="6">Cilia- and flagella-associated protein 53</fullName>
    </recommendedName>
</protein>
<feature type="domain" description="Trichohyalin-plectin-homology" evidence="9">
    <location>
        <begin position="161"/>
        <end position="494"/>
    </location>
</feature>
<dbReference type="PANTHER" id="PTHR31183:SF1">
    <property type="entry name" value="CILIA- AND FLAGELLA-ASSOCIATED PROTEIN 53"/>
    <property type="match status" value="1"/>
</dbReference>
<evidence type="ECO:0000256" key="7">
    <source>
        <dbReference type="SAM" id="Coils"/>
    </source>
</evidence>
<evidence type="ECO:0000256" key="4">
    <source>
        <dbReference type="ARBA" id="ARBA00023273"/>
    </source>
</evidence>
<evidence type="ECO:0000256" key="5">
    <source>
        <dbReference type="ARBA" id="ARBA00033747"/>
    </source>
</evidence>
<evidence type="ECO:0000259" key="9">
    <source>
        <dbReference type="Pfam" id="PF13868"/>
    </source>
</evidence>
<evidence type="ECO:0000256" key="3">
    <source>
        <dbReference type="ARBA" id="ARBA00023069"/>
    </source>
</evidence>
<evidence type="ECO:0000256" key="2">
    <source>
        <dbReference type="ARBA" id="ARBA00023054"/>
    </source>
</evidence>
<dbReference type="GO" id="GO:0005929">
    <property type="term" value="C:cilium"/>
    <property type="evidence" value="ECO:0007669"/>
    <property type="project" value="UniProtKB-SubCell"/>
</dbReference>
<dbReference type="Proteomes" id="UP001212152">
    <property type="component" value="Unassembled WGS sequence"/>
</dbReference>
<evidence type="ECO:0000256" key="6">
    <source>
        <dbReference type="ARBA" id="ARBA00033773"/>
    </source>
</evidence>
<dbReference type="PANTHER" id="PTHR31183">
    <property type="entry name" value="TRICHOPLEIN KERATIN FILAMENT-BINDING PROTEIN FAMILY MEMBER"/>
    <property type="match status" value="1"/>
</dbReference>
<keyword evidence="4" id="KW-0966">Cell projection</keyword>
<dbReference type="InterPro" id="IPR043597">
    <property type="entry name" value="TPH_dom"/>
</dbReference>
<dbReference type="InterPro" id="IPR043596">
    <property type="entry name" value="CFAP53/TCHP"/>
</dbReference>
<organism evidence="10 11">
    <name type="scientific">Geranomyces variabilis</name>
    <dbReference type="NCBI Taxonomy" id="109894"/>
    <lineage>
        <taxon>Eukaryota</taxon>
        <taxon>Fungi</taxon>
        <taxon>Fungi incertae sedis</taxon>
        <taxon>Chytridiomycota</taxon>
        <taxon>Chytridiomycota incertae sedis</taxon>
        <taxon>Chytridiomycetes</taxon>
        <taxon>Spizellomycetales</taxon>
        <taxon>Powellomycetaceae</taxon>
        <taxon>Geranomyces</taxon>
    </lineage>
</organism>
<dbReference type="AlphaFoldDB" id="A0AAD5TFL5"/>
<evidence type="ECO:0000313" key="10">
    <source>
        <dbReference type="EMBL" id="KAJ3175326.1"/>
    </source>
</evidence>
<dbReference type="Pfam" id="PF13868">
    <property type="entry name" value="TPH"/>
    <property type="match status" value="1"/>
</dbReference>
<comment type="caution">
    <text evidence="10">The sequence shown here is derived from an EMBL/GenBank/DDBJ whole genome shotgun (WGS) entry which is preliminary data.</text>
</comment>
<evidence type="ECO:0000313" key="11">
    <source>
        <dbReference type="Proteomes" id="UP001212152"/>
    </source>
</evidence>
<keyword evidence="3" id="KW-0969">Cilium</keyword>
<evidence type="ECO:0000256" key="1">
    <source>
        <dbReference type="ARBA" id="ARBA00004138"/>
    </source>
</evidence>
<name>A0AAD5TFL5_9FUNG</name>
<comment type="similarity">
    <text evidence="5">Belongs to the CFAP53 family.</text>
</comment>
<keyword evidence="10" id="KW-0282">Flagellum</keyword>
<accession>A0AAD5TFL5</accession>
<feature type="coiled-coil region" evidence="7">
    <location>
        <begin position="336"/>
        <end position="373"/>
    </location>
</feature>
<dbReference type="EMBL" id="JADGJQ010000053">
    <property type="protein sequence ID" value="KAJ3175326.1"/>
    <property type="molecule type" value="Genomic_DNA"/>
</dbReference>
<feature type="coiled-coil region" evidence="7">
    <location>
        <begin position="235"/>
        <end position="275"/>
    </location>
</feature>
<feature type="region of interest" description="Disordered" evidence="8">
    <location>
        <begin position="1"/>
        <end position="42"/>
    </location>
</feature>
<reference evidence="10" key="1">
    <citation type="submission" date="2020-05" db="EMBL/GenBank/DDBJ databases">
        <title>Phylogenomic resolution of chytrid fungi.</title>
        <authorList>
            <person name="Stajich J.E."/>
            <person name="Amses K."/>
            <person name="Simmons R."/>
            <person name="Seto K."/>
            <person name="Myers J."/>
            <person name="Bonds A."/>
            <person name="Quandt C.A."/>
            <person name="Barry K."/>
            <person name="Liu P."/>
            <person name="Grigoriev I."/>
            <person name="Longcore J.E."/>
            <person name="James T.Y."/>
        </authorList>
    </citation>
    <scope>NUCLEOTIDE SEQUENCE</scope>
    <source>
        <strain evidence="10">JEL0379</strain>
    </source>
</reference>
<evidence type="ECO:0000256" key="8">
    <source>
        <dbReference type="SAM" id="MobiDB-lite"/>
    </source>
</evidence>
<proteinExistence type="inferred from homology"/>
<keyword evidence="11" id="KW-1185">Reference proteome</keyword>
<comment type="subcellular location">
    <subcellularLocation>
        <location evidence="1">Cell projection</location>
        <location evidence="1">Cilium</location>
    </subcellularLocation>
</comment>
<sequence>MATMMQIGPKAGLPALPVNHHAQHPQQQQHHHHHRRSDHLITTRRRNEAARLKMQQQTAYYVQTAQASHFETHTGEQITRKKIQRRFAQLKIDDDADLERRREALRSLLASDEARFRAELAKAEPTQEARIEAMRVRVGELKARREVERKAVVEEKLLQRWRNECDELRAVESKILTQEVAGARAGQLIEQQEKRELASQEKRYYEHLWEQDRLRKIEREDADRDRRKALNEATSATLREQLHMLKMKAQEEERLKNEEAALMRQDLELQKIAEERAHEQKLASQRLIRLDLDSFNKAKVLARAREVQDALELDLSVVNAFFRMDEQEKQSNSRRKEELKREMKMYMDHLREQQRVEKERERELEVLHAAESQKVWQARAEKWQREQRARDRLMEEVIAGRKEQVEHALIQNRVQQHEAEQEKLALRAQIAQTHGQEDVDRAAHLKSAVDYRAALVEQVKVAHDRKEAEARREAEMGLAARQEEAKYAALLAHEVENAHNLPR</sequence>